<reference evidence="1" key="1">
    <citation type="submission" date="2019-10" db="EMBL/GenBank/DDBJ databases">
        <authorList>
            <person name="Soares A.E.R."/>
            <person name="Aleixo A."/>
            <person name="Schneider P."/>
            <person name="Miyaki C.Y."/>
            <person name="Schneider M.P."/>
            <person name="Mello C."/>
            <person name="Vasconcelos A.T.R."/>
        </authorList>
    </citation>
    <scope>NUCLEOTIDE SEQUENCE</scope>
    <source>
        <tissue evidence="1">Muscle</tissue>
    </source>
</reference>
<accession>A0ABQ9CUY3</accession>
<sequence length="108" mass="12431">MPENWKKTNLIPVFKKEKKKDPGNYQPINPTSTPEKVMECLILEAISIHMDNKKVIKKSQHGFTKGKSCLNNLIGFYNVTNTWIDEGRAVDIPDGHDQWHMVELKACH</sequence>
<evidence type="ECO:0000313" key="1">
    <source>
        <dbReference type="EMBL" id="KAJ7409715.1"/>
    </source>
</evidence>
<evidence type="ECO:0000313" key="2">
    <source>
        <dbReference type="Proteomes" id="UP001145742"/>
    </source>
</evidence>
<comment type="caution">
    <text evidence="1">The sequence shown here is derived from an EMBL/GenBank/DDBJ whole genome shotgun (WGS) entry which is preliminary data.</text>
</comment>
<organism evidence="1 2">
    <name type="scientific">Willisornis vidua</name>
    <name type="common">Xingu scale-backed antbird</name>
    <dbReference type="NCBI Taxonomy" id="1566151"/>
    <lineage>
        <taxon>Eukaryota</taxon>
        <taxon>Metazoa</taxon>
        <taxon>Chordata</taxon>
        <taxon>Craniata</taxon>
        <taxon>Vertebrata</taxon>
        <taxon>Euteleostomi</taxon>
        <taxon>Archelosauria</taxon>
        <taxon>Archosauria</taxon>
        <taxon>Dinosauria</taxon>
        <taxon>Saurischia</taxon>
        <taxon>Theropoda</taxon>
        <taxon>Coelurosauria</taxon>
        <taxon>Aves</taxon>
        <taxon>Neognathae</taxon>
        <taxon>Neoaves</taxon>
        <taxon>Telluraves</taxon>
        <taxon>Australaves</taxon>
        <taxon>Passeriformes</taxon>
        <taxon>Thamnophilidae</taxon>
        <taxon>Willisornis</taxon>
    </lineage>
</organism>
<dbReference type="PANTHER" id="PTHR33395">
    <property type="entry name" value="TRANSCRIPTASE, PUTATIVE-RELATED-RELATED"/>
    <property type="match status" value="1"/>
</dbReference>
<dbReference type="EMBL" id="WHWB01034457">
    <property type="protein sequence ID" value="KAJ7409715.1"/>
    <property type="molecule type" value="Genomic_DNA"/>
</dbReference>
<name>A0ABQ9CUY3_9PASS</name>
<proteinExistence type="predicted"/>
<keyword evidence="2" id="KW-1185">Reference proteome</keyword>
<gene>
    <name evidence="1" type="ORF">WISP_112901</name>
</gene>
<protein>
    <recommendedName>
        <fullName evidence="3">Reverse transcriptase domain-containing protein</fullName>
    </recommendedName>
</protein>
<dbReference type="PANTHER" id="PTHR33395:SF22">
    <property type="entry name" value="REVERSE TRANSCRIPTASE DOMAIN-CONTAINING PROTEIN"/>
    <property type="match status" value="1"/>
</dbReference>
<evidence type="ECO:0008006" key="3">
    <source>
        <dbReference type="Google" id="ProtNLM"/>
    </source>
</evidence>
<dbReference type="Proteomes" id="UP001145742">
    <property type="component" value="Unassembled WGS sequence"/>
</dbReference>